<comment type="caution">
    <text evidence="1">The sequence shown here is derived from an EMBL/GenBank/DDBJ whole genome shotgun (WGS) entry which is preliminary data.</text>
</comment>
<name>A0ACB6RIH8_9PLEO</name>
<sequence length="238" mass="26295">MAQPSFDQTDLNDIFLRAFKDCTTGIINSLSTDANDPATATAVQTILAQLNYDYNRLVYVIDIIQSRVYRDPAWGDAAVAVYDMIATSIDSYFSHPSLPIRGPLLVQHHLMKVLQAQFRSMMAADTWSSGLTLFLAQLCRTEDSIGRLTPGIMLHILSGMVESSRLFGGDNLDLLFEIISSAGPVLDTQALDVVNSFGEKLQLLQERVKDRGNVSVMAVFGLMRLRELGWGSETIKTS</sequence>
<accession>A0ACB6RIH8</accession>
<evidence type="ECO:0000313" key="2">
    <source>
        <dbReference type="Proteomes" id="UP000799754"/>
    </source>
</evidence>
<keyword evidence="2" id="KW-1185">Reference proteome</keyword>
<protein>
    <submittedName>
        <fullName evidence="1">Uncharacterized protein</fullName>
    </submittedName>
</protein>
<dbReference type="EMBL" id="MU006751">
    <property type="protein sequence ID" value="KAF2621755.1"/>
    <property type="molecule type" value="Genomic_DNA"/>
</dbReference>
<evidence type="ECO:0000313" key="1">
    <source>
        <dbReference type="EMBL" id="KAF2621755.1"/>
    </source>
</evidence>
<reference evidence="1" key="1">
    <citation type="journal article" date="2020" name="Stud. Mycol.">
        <title>101 Dothideomycetes genomes: a test case for predicting lifestyles and emergence of pathogens.</title>
        <authorList>
            <person name="Haridas S."/>
            <person name="Albert R."/>
            <person name="Binder M."/>
            <person name="Bloem J."/>
            <person name="Labutti K."/>
            <person name="Salamov A."/>
            <person name="Andreopoulos B."/>
            <person name="Baker S."/>
            <person name="Barry K."/>
            <person name="Bills G."/>
            <person name="Bluhm B."/>
            <person name="Cannon C."/>
            <person name="Castanera R."/>
            <person name="Culley D."/>
            <person name="Daum C."/>
            <person name="Ezra D."/>
            <person name="Gonzalez J."/>
            <person name="Henrissat B."/>
            <person name="Kuo A."/>
            <person name="Liang C."/>
            <person name="Lipzen A."/>
            <person name="Lutzoni F."/>
            <person name="Magnuson J."/>
            <person name="Mondo S."/>
            <person name="Nolan M."/>
            <person name="Ohm R."/>
            <person name="Pangilinan J."/>
            <person name="Park H.-J."/>
            <person name="Ramirez L."/>
            <person name="Alfaro M."/>
            <person name="Sun H."/>
            <person name="Tritt A."/>
            <person name="Yoshinaga Y."/>
            <person name="Zwiers L.-H."/>
            <person name="Turgeon B."/>
            <person name="Goodwin S."/>
            <person name="Spatafora J."/>
            <person name="Crous P."/>
            <person name="Grigoriev I."/>
        </authorList>
    </citation>
    <scope>NUCLEOTIDE SEQUENCE</scope>
    <source>
        <strain evidence="1">CBS 525.71</strain>
    </source>
</reference>
<organism evidence="1 2">
    <name type="scientific">Macroventuria anomochaeta</name>
    <dbReference type="NCBI Taxonomy" id="301207"/>
    <lineage>
        <taxon>Eukaryota</taxon>
        <taxon>Fungi</taxon>
        <taxon>Dikarya</taxon>
        <taxon>Ascomycota</taxon>
        <taxon>Pezizomycotina</taxon>
        <taxon>Dothideomycetes</taxon>
        <taxon>Pleosporomycetidae</taxon>
        <taxon>Pleosporales</taxon>
        <taxon>Pleosporineae</taxon>
        <taxon>Didymellaceae</taxon>
        <taxon>Macroventuria</taxon>
    </lineage>
</organism>
<gene>
    <name evidence="1" type="ORF">BU25DRAFT_353757</name>
</gene>
<proteinExistence type="predicted"/>
<dbReference type="Proteomes" id="UP000799754">
    <property type="component" value="Unassembled WGS sequence"/>
</dbReference>